<dbReference type="Proteomes" id="UP000019489">
    <property type="component" value="Unassembled WGS sequence"/>
</dbReference>
<dbReference type="PIRSF" id="PIRSF028451">
    <property type="entry name" value="UCP028451"/>
    <property type="match status" value="1"/>
</dbReference>
<reference evidence="2 3" key="1">
    <citation type="submission" date="2013-08" db="EMBL/GenBank/DDBJ databases">
        <title>Intrasporangium oryzae NRRL B-24470.</title>
        <authorList>
            <person name="Liu H."/>
            <person name="Wang G."/>
        </authorList>
    </citation>
    <scope>NUCLEOTIDE SEQUENCE [LARGE SCALE GENOMIC DNA]</scope>
    <source>
        <strain evidence="2 3">NRRL B-24470</strain>
    </source>
</reference>
<dbReference type="InterPro" id="IPR015996">
    <property type="entry name" value="UCP028451"/>
</dbReference>
<dbReference type="PANTHER" id="PTHR36452:SF1">
    <property type="entry name" value="DUF2461 DOMAIN-CONTAINING PROTEIN"/>
    <property type="match status" value="1"/>
</dbReference>
<dbReference type="PATRIC" id="fig|1386089.3.peg.1226"/>
<dbReference type="AlphaFoldDB" id="W9GB35"/>
<dbReference type="OrthoDB" id="9794241at2"/>
<dbReference type="EMBL" id="AWSA01000010">
    <property type="protein sequence ID" value="EWT02442.1"/>
    <property type="molecule type" value="Genomic_DNA"/>
</dbReference>
<dbReference type="Pfam" id="PF09365">
    <property type="entry name" value="DUF2461"/>
    <property type="match status" value="1"/>
</dbReference>
<dbReference type="InterPro" id="IPR012808">
    <property type="entry name" value="CHP02453"/>
</dbReference>
<feature type="region of interest" description="Disordered" evidence="1">
    <location>
        <begin position="1"/>
        <end position="22"/>
    </location>
</feature>
<evidence type="ECO:0000313" key="3">
    <source>
        <dbReference type="Proteomes" id="UP000019489"/>
    </source>
</evidence>
<evidence type="ECO:0000256" key="1">
    <source>
        <dbReference type="SAM" id="MobiDB-lite"/>
    </source>
</evidence>
<dbReference type="eggNOG" id="COG5587">
    <property type="taxonomic scope" value="Bacteria"/>
</dbReference>
<gene>
    <name evidence="2" type="ORF">N865_04940</name>
</gene>
<evidence type="ECO:0008006" key="4">
    <source>
        <dbReference type="Google" id="ProtNLM"/>
    </source>
</evidence>
<keyword evidence="3" id="KW-1185">Reference proteome</keyword>
<protein>
    <recommendedName>
        <fullName evidence="4">TIGR02453 family protein</fullName>
    </recommendedName>
</protein>
<name>W9GB35_9MICO</name>
<dbReference type="PANTHER" id="PTHR36452">
    <property type="entry name" value="CHROMOSOME 12, WHOLE GENOME SHOTGUN SEQUENCE"/>
    <property type="match status" value="1"/>
</dbReference>
<proteinExistence type="predicted"/>
<dbReference type="RefSeq" id="WP_051510276.1">
    <property type="nucleotide sequence ID" value="NZ_AWSA01000010.1"/>
</dbReference>
<sequence>MSEKRDPARSGPRGAGSAPPFAGFSDRALAFYEGLEADNSRAYWQDHRAVFEDDVKGPMLALLDALEPDFGPARLFRPNRDTRFSADKSPYKTQIGALVGDRPGLGYYVQLSARGLAAGGGFRSHSPAQTARLRAAVATDRPGAELVGLLDGLRAAGFVDRGEQVRTTPRGYPADHPRIATLRFKELMLIRSFGEPEWLGSARTLDEVRGTWERIRPLLDWVTAHVGTD</sequence>
<evidence type="ECO:0000313" key="2">
    <source>
        <dbReference type="EMBL" id="EWT02442.1"/>
    </source>
</evidence>
<organism evidence="2 3">
    <name type="scientific">Intrasporangium oryzae NRRL B-24470</name>
    <dbReference type="NCBI Taxonomy" id="1386089"/>
    <lineage>
        <taxon>Bacteria</taxon>
        <taxon>Bacillati</taxon>
        <taxon>Actinomycetota</taxon>
        <taxon>Actinomycetes</taxon>
        <taxon>Micrococcales</taxon>
        <taxon>Intrasporangiaceae</taxon>
        <taxon>Intrasporangium</taxon>
    </lineage>
</organism>
<comment type="caution">
    <text evidence="2">The sequence shown here is derived from an EMBL/GenBank/DDBJ whole genome shotgun (WGS) entry which is preliminary data.</text>
</comment>
<accession>W9GB35</accession>